<name>A0A448JE61_CAMJU</name>
<evidence type="ECO:0000313" key="2">
    <source>
        <dbReference type="Proteomes" id="UP000275504"/>
    </source>
</evidence>
<protein>
    <submittedName>
        <fullName evidence="1">Major tail sheath protein</fullName>
    </submittedName>
</protein>
<evidence type="ECO:0000313" key="1">
    <source>
        <dbReference type="EMBL" id="VEG62938.1"/>
    </source>
</evidence>
<dbReference type="Proteomes" id="UP000275504">
    <property type="component" value="Chromosome"/>
</dbReference>
<accession>A0A448JE61</accession>
<reference evidence="1 2" key="1">
    <citation type="submission" date="2018-12" db="EMBL/GenBank/DDBJ databases">
        <authorList>
            <consortium name="Pathogen Informatics"/>
        </authorList>
    </citation>
    <scope>NUCLEOTIDE SEQUENCE [LARGE SCALE GENOMIC DNA]</scope>
    <source>
        <strain evidence="1 2">NCTC11951</strain>
    </source>
</reference>
<organism evidence="1 2">
    <name type="scientific">Campylobacter jejuni subsp. doylei</name>
    <dbReference type="NCBI Taxonomy" id="32021"/>
    <lineage>
        <taxon>Bacteria</taxon>
        <taxon>Pseudomonadati</taxon>
        <taxon>Campylobacterota</taxon>
        <taxon>Epsilonproteobacteria</taxon>
        <taxon>Campylobacterales</taxon>
        <taxon>Campylobacteraceae</taxon>
        <taxon>Campylobacter</taxon>
    </lineage>
</organism>
<dbReference type="AlphaFoldDB" id="A0A448JE61"/>
<proteinExistence type="predicted"/>
<dbReference type="EMBL" id="LR134359">
    <property type="protein sequence ID" value="VEG62938.1"/>
    <property type="molecule type" value="Genomic_DNA"/>
</dbReference>
<sequence length="118" mass="12985">MPAQFGVNFNISNGAASPIKVQSDTPLGIAACLRGASKEMIYTKAGYESVEAMPIFAFSSVSKAKEFVSDLIKENNLQDFRLLDTLECIHLQNVSNVIILSFLKKAKKSLQLTLRRGF</sequence>
<gene>
    <name evidence="1" type="ORF">NCTC11951_02089</name>
</gene>